<feature type="transmembrane region" description="Helical" evidence="9">
    <location>
        <begin position="436"/>
        <end position="452"/>
    </location>
</feature>
<evidence type="ECO:0000313" key="13">
    <source>
        <dbReference type="Proteomes" id="UP000320176"/>
    </source>
</evidence>
<dbReference type="SUPFAM" id="SSF53448">
    <property type="entry name" value="Nucleotide-diphospho-sugar transferases"/>
    <property type="match status" value="1"/>
</dbReference>
<feature type="transmembrane region" description="Helical" evidence="9">
    <location>
        <begin position="686"/>
        <end position="707"/>
    </location>
</feature>
<dbReference type="PANTHER" id="PTHR48090:SF3">
    <property type="entry name" value="UNDECAPRENYL-PHOSPHATE 4-DEOXY-4-FORMAMIDO-L-ARABINOSE TRANSFERASE"/>
    <property type="match status" value="1"/>
</dbReference>
<name>A0A5C6AJV9_9BACT</name>
<keyword evidence="13" id="KW-1185">Reference proteome</keyword>
<feature type="transmembrane region" description="Helical" evidence="9">
    <location>
        <begin position="660"/>
        <end position="679"/>
    </location>
</feature>
<keyword evidence="7 9" id="KW-1133">Transmembrane helix</keyword>
<evidence type="ECO:0000256" key="6">
    <source>
        <dbReference type="ARBA" id="ARBA00022985"/>
    </source>
</evidence>
<comment type="caution">
    <text evidence="12">The sequence shown here is derived from an EMBL/GenBank/DDBJ whole genome shotgun (WGS) entry which is preliminary data.</text>
</comment>
<feature type="transmembrane region" description="Helical" evidence="9">
    <location>
        <begin position="530"/>
        <end position="549"/>
    </location>
</feature>
<dbReference type="GO" id="GO:0005886">
    <property type="term" value="C:plasma membrane"/>
    <property type="evidence" value="ECO:0007669"/>
    <property type="project" value="TreeGrafter"/>
</dbReference>
<dbReference type="CDD" id="cd04179">
    <property type="entry name" value="DPM_DPG-synthase_like"/>
    <property type="match status" value="1"/>
</dbReference>
<dbReference type="Proteomes" id="UP000320176">
    <property type="component" value="Unassembled WGS sequence"/>
</dbReference>
<dbReference type="GO" id="GO:0006493">
    <property type="term" value="P:protein O-linked glycosylation"/>
    <property type="evidence" value="ECO:0007669"/>
    <property type="project" value="InterPro"/>
</dbReference>
<dbReference type="EMBL" id="SJPN01000006">
    <property type="protein sequence ID" value="TWT98493.1"/>
    <property type="molecule type" value="Genomic_DNA"/>
</dbReference>
<organism evidence="12 13">
    <name type="scientific">Stieleria varia</name>
    <dbReference type="NCBI Taxonomy" id="2528005"/>
    <lineage>
        <taxon>Bacteria</taxon>
        <taxon>Pseudomonadati</taxon>
        <taxon>Planctomycetota</taxon>
        <taxon>Planctomycetia</taxon>
        <taxon>Pirellulales</taxon>
        <taxon>Pirellulaceae</taxon>
        <taxon>Stieleria</taxon>
    </lineage>
</organism>
<dbReference type="AlphaFoldDB" id="A0A5C6AJV9"/>
<gene>
    <name evidence="12" type="primary">arnT_2</name>
    <name evidence="12" type="ORF">Pla52n_50070</name>
</gene>
<evidence type="ECO:0000256" key="9">
    <source>
        <dbReference type="SAM" id="Phobius"/>
    </source>
</evidence>
<protein>
    <submittedName>
        <fullName evidence="12">Undecaprenyl phosphate-alpha-4-amino-4-deoxy-L-arabinose arabinosyl transferase</fullName>
        <ecNumber evidence="12">2.4.2.43</ecNumber>
    </submittedName>
</protein>
<keyword evidence="8 9" id="KW-0472">Membrane</keyword>
<dbReference type="OrthoDB" id="9815691at2"/>
<feature type="domain" description="Glycosyltransferase 2-like" evidence="10">
    <location>
        <begin position="27"/>
        <end position="188"/>
    </location>
</feature>
<keyword evidence="3 12" id="KW-0328">Glycosyltransferase</keyword>
<dbReference type="EC" id="2.4.2.43" evidence="12"/>
<evidence type="ECO:0000256" key="7">
    <source>
        <dbReference type="ARBA" id="ARBA00022989"/>
    </source>
</evidence>
<keyword evidence="6" id="KW-0448">Lipopolysaccharide biosynthesis</keyword>
<evidence type="ECO:0000256" key="8">
    <source>
        <dbReference type="ARBA" id="ARBA00023136"/>
    </source>
</evidence>
<dbReference type="InterPro" id="IPR003342">
    <property type="entry name" value="ArnT-like_N"/>
</dbReference>
<dbReference type="RefSeq" id="WP_146522061.1">
    <property type="nucleotide sequence ID" value="NZ_CP151726.1"/>
</dbReference>
<evidence type="ECO:0000256" key="5">
    <source>
        <dbReference type="ARBA" id="ARBA00022692"/>
    </source>
</evidence>
<feature type="transmembrane region" description="Helical" evidence="9">
    <location>
        <begin position="593"/>
        <end position="614"/>
    </location>
</feature>
<evidence type="ECO:0000256" key="4">
    <source>
        <dbReference type="ARBA" id="ARBA00022679"/>
    </source>
</evidence>
<feature type="transmembrane region" description="Helical" evidence="9">
    <location>
        <begin position="362"/>
        <end position="380"/>
    </location>
</feature>
<evidence type="ECO:0000256" key="2">
    <source>
        <dbReference type="ARBA" id="ARBA00022475"/>
    </source>
</evidence>
<feature type="transmembrane region" description="Helical" evidence="9">
    <location>
        <begin position="569"/>
        <end position="587"/>
    </location>
</feature>
<dbReference type="InterPro" id="IPR029044">
    <property type="entry name" value="Nucleotide-diphossugar_trans"/>
</dbReference>
<evidence type="ECO:0000259" key="11">
    <source>
        <dbReference type="Pfam" id="PF02366"/>
    </source>
</evidence>
<dbReference type="GO" id="GO:0099621">
    <property type="term" value="F:undecaprenyl-phosphate 4-deoxy-4-formamido-L-arabinose transferase activity"/>
    <property type="evidence" value="ECO:0007669"/>
    <property type="project" value="TreeGrafter"/>
</dbReference>
<dbReference type="PANTHER" id="PTHR48090">
    <property type="entry name" value="UNDECAPRENYL-PHOSPHATE 4-DEOXY-4-FORMAMIDO-L-ARABINOSE TRANSFERASE-RELATED"/>
    <property type="match status" value="1"/>
</dbReference>
<keyword evidence="4 12" id="KW-0808">Transferase</keyword>
<evidence type="ECO:0000313" key="12">
    <source>
        <dbReference type="EMBL" id="TWT98493.1"/>
    </source>
</evidence>
<feature type="transmembrane region" description="Helical" evidence="9">
    <location>
        <begin position="387"/>
        <end position="403"/>
    </location>
</feature>
<dbReference type="Pfam" id="PF00535">
    <property type="entry name" value="Glycos_transf_2"/>
    <property type="match status" value="1"/>
</dbReference>
<dbReference type="GO" id="GO:0000030">
    <property type="term" value="F:mannosyltransferase activity"/>
    <property type="evidence" value="ECO:0007669"/>
    <property type="project" value="InterPro"/>
</dbReference>
<keyword evidence="2" id="KW-1003">Cell membrane</keyword>
<feature type="domain" description="ArnT-like N-terminal" evidence="11">
    <location>
        <begin position="308"/>
        <end position="507"/>
    </location>
</feature>
<evidence type="ECO:0000259" key="10">
    <source>
        <dbReference type="Pfam" id="PF00535"/>
    </source>
</evidence>
<comment type="subcellular location">
    <subcellularLocation>
        <location evidence="1">Endomembrane system</location>
        <topology evidence="1">Multi-pass membrane protein</topology>
    </subcellularLocation>
</comment>
<dbReference type="InterPro" id="IPR001173">
    <property type="entry name" value="Glyco_trans_2-like"/>
</dbReference>
<sequence>MQQPEQTTCREASSQQCVAGDSEAAISLILPAWNERECIVSAITEADEALREICADYEIIVVDDGSTDGMHELVTECSGDNPRVRLVRHEVNQGYGAAIRTGFSSATKDLVVFTDADCQFDLTELDRFVLLSKRYDVVCGYRIDRKDTALRCLYSKVYNQLVRILLRTEVRDVDCALKMFHREVAKDLEITGDGFLVNSELLVQAKQQGRSVVEVGVSHRPRTQGTSTVSIRHIPKVLMSLVRYWWNAVQFPAVATEAVSVEISQHASELQANQSRLASNSGYLQIGLLLVAAIFIFSNLGYPLIDRDETRFAEVSREMIATGNWVLPQLNFEAYYDKPPLVYWLCALSFSIFGTSEYSARLVPAMAALATVAATMFFGSRVLGRRVGLIAGVVLMLSVGFVFNSRYLLLDGVLTLLMMLSLCSAYEAIRGTKLKMSWWVLSSVFCGLAILTKGPVAIVLWLPPVFAFTWLTQSVTKPRWADYSIFAAVVTAVISPWLVAVSLQSPDFVYELFVRHNIERFTGQFHAEPIWYFIPVLLIAGHPWSFLTVPYSRFLFGHSEDVRRLRPSYVGFLMLWSVWCFAFFSVSRGKLPAYLLPAAPALALMIGHYLDLVLRSRSTEGQFWLARFWSARSATATTCLAAVGFVFFVMLYVGESSVSIYAWAMVWTALLVISVLLMGDRFQAKLAWGSTAGVAFLFSVMVMHQMVPAYSRSQTLLGETSPFAETFASQENAPIVTVDHDFSEVPFYLNRSNIVNFPYFGDSRLPEFVSQNDRCLLIIDNDVNVLALRRVLPRSARLTPLGERGMASVYEVRNPESVKRIARTPESVGGEVQR</sequence>
<feature type="transmembrane region" description="Helical" evidence="9">
    <location>
        <begin position="634"/>
        <end position="654"/>
    </location>
</feature>
<dbReference type="Gene3D" id="3.90.550.10">
    <property type="entry name" value="Spore Coat Polysaccharide Biosynthesis Protein SpsA, Chain A"/>
    <property type="match status" value="1"/>
</dbReference>
<dbReference type="GO" id="GO:0103015">
    <property type="term" value="F:4-amino-4-deoxy-L-arabinose transferase activity"/>
    <property type="evidence" value="ECO:0007669"/>
    <property type="project" value="UniProtKB-EC"/>
</dbReference>
<accession>A0A5C6AJV9</accession>
<dbReference type="GO" id="GO:0009103">
    <property type="term" value="P:lipopolysaccharide biosynthetic process"/>
    <property type="evidence" value="ECO:0007669"/>
    <property type="project" value="UniProtKB-KW"/>
</dbReference>
<dbReference type="Pfam" id="PF02366">
    <property type="entry name" value="PMT"/>
    <property type="match status" value="1"/>
</dbReference>
<proteinExistence type="predicted"/>
<reference evidence="12 13" key="1">
    <citation type="submission" date="2019-02" db="EMBL/GenBank/DDBJ databases">
        <title>Deep-cultivation of Planctomycetes and their phenomic and genomic characterization uncovers novel biology.</title>
        <authorList>
            <person name="Wiegand S."/>
            <person name="Jogler M."/>
            <person name="Boedeker C."/>
            <person name="Pinto D."/>
            <person name="Vollmers J."/>
            <person name="Rivas-Marin E."/>
            <person name="Kohn T."/>
            <person name="Peeters S.H."/>
            <person name="Heuer A."/>
            <person name="Rast P."/>
            <person name="Oberbeckmann S."/>
            <person name="Bunk B."/>
            <person name="Jeske O."/>
            <person name="Meyerdierks A."/>
            <person name="Storesund J.E."/>
            <person name="Kallscheuer N."/>
            <person name="Luecker S."/>
            <person name="Lage O.M."/>
            <person name="Pohl T."/>
            <person name="Merkel B.J."/>
            <person name="Hornburger P."/>
            <person name="Mueller R.-W."/>
            <person name="Bruemmer F."/>
            <person name="Labrenz M."/>
            <person name="Spormann A.M."/>
            <person name="Op Den Camp H."/>
            <person name="Overmann J."/>
            <person name="Amann R."/>
            <person name="Jetten M.S.M."/>
            <person name="Mascher T."/>
            <person name="Medema M.H."/>
            <person name="Devos D.P."/>
            <person name="Kaster A.-K."/>
            <person name="Ovreas L."/>
            <person name="Rohde M."/>
            <person name="Galperin M.Y."/>
            <person name="Jogler C."/>
        </authorList>
    </citation>
    <scope>NUCLEOTIDE SEQUENCE [LARGE SCALE GENOMIC DNA]</scope>
    <source>
        <strain evidence="12 13">Pla52n</strain>
    </source>
</reference>
<evidence type="ECO:0000256" key="3">
    <source>
        <dbReference type="ARBA" id="ARBA00022676"/>
    </source>
</evidence>
<keyword evidence="5 9" id="KW-0812">Transmembrane</keyword>
<feature type="transmembrane region" description="Helical" evidence="9">
    <location>
        <begin position="483"/>
        <end position="503"/>
    </location>
</feature>
<dbReference type="InterPro" id="IPR050256">
    <property type="entry name" value="Glycosyltransferase_2"/>
</dbReference>
<dbReference type="GO" id="GO:0012505">
    <property type="term" value="C:endomembrane system"/>
    <property type="evidence" value="ECO:0007669"/>
    <property type="project" value="UniProtKB-SubCell"/>
</dbReference>
<feature type="transmembrane region" description="Helical" evidence="9">
    <location>
        <begin position="282"/>
        <end position="302"/>
    </location>
</feature>
<evidence type="ECO:0000256" key="1">
    <source>
        <dbReference type="ARBA" id="ARBA00004127"/>
    </source>
</evidence>